<feature type="transmembrane region" description="Helical" evidence="7">
    <location>
        <begin position="17"/>
        <end position="36"/>
    </location>
</feature>
<evidence type="ECO:0000313" key="9">
    <source>
        <dbReference type="EMBL" id="WXA95237.1"/>
    </source>
</evidence>
<evidence type="ECO:0000256" key="6">
    <source>
        <dbReference type="ARBA" id="ARBA00023136"/>
    </source>
</evidence>
<feature type="transmembrane region" description="Helical" evidence="7">
    <location>
        <begin position="43"/>
        <end position="61"/>
    </location>
</feature>
<name>A0ABZ2K969_9BACT</name>
<evidence type="ECO:0000256" key="7">
    <source>
        <dbReference type="HAMAP-Rule" id="MF_01147"/>
    </source>
</evidence>
<evidence type="ECO:0000256" key="8">
    <source>
        <dbReference type="SAM" id="MobiDB-lite"/>
    </source>
</evidence>
<dbReference type="HAMAP" id="MF_01147">
    <property type="entry name" value="Lgt"/>
    <property type="match status" value="1"/>
</dbReference>
<dbReference type="Proteomes" id="UP001379533">
    <property type="component" value="Chromosome"/>
</dbReference>
<comment type="similarity">
    <text evidence="1 7">Belongs to the Lgt family.</text>
</comment>
<dbReference type="EC" id="2.5.1.145" evidence="7"/>
<keyword evidence="2 7" id="KW-1003">Cell membrane</keyword>
<dbReference type="InterPro" id="IPR001640">
    <property type="entry name" value="Lgt"/>
</dbReference>
<feature type="compositionally biased region" description="Basic and acidic residues" evidence="8">
    <location>
        <begin position="486"/>
        <end position="500"/>
    </location>
</feature>
<feature type="transmembrane region" description="Helical" evidence="7">
    <location>
        <begin position="73"/>
        <end position="94"/>
    </location>
</feature>
<protein>
    <recommendedName>
        <fullName evidence="7">Phosphatidylglycerol--prolipoprotein diacylglyceryl transferase</fullName>
        <ecNumber evidence="7">2.5.1.145</ecNumber>
    </recommendedName>
</protein>
<keyword evidence="5 7" id="KW-1133">Transmembrane helix</keyword>
<feature type="transmembrane region" description="Helical" evidence="7">
    <location>
        <begin position="146"/>
        <end position="171"/>
    </location>
</feature>
<feature type="compositionally biased region" description="Acidic residues" evidence="8">
    <location>
        <begin position="445"/>
        <end position="468"/>
    </location>
</feature>
<feature type="transmembrane region" description="Helical" evidence="7">
    <location>
        <begin position="361"/>
        <end position="378"/>
    </location>
</feature>
<evidence type="ECO:0000256" key="2">
    <source>
        <dbReference type="ARBA" id="ARBA00022475"/>
    </source>
</evidence>
<keyword evidence="3 7" id="KW-0808">Transferase</keyword>
<proteinExistence type="inferred from homology"/>
<evidence type="ECO:0000313" key="10">
    <source>
        <dbReference type="Proteomes" id="UP001379533"/>
    </source>
</evidence>
<feature type="transmembrane region" description="Helical" evidence="7">
    <location>
        <begin position="333"/>
        <end position="354"/>
    </location>
</feature>
<feature type="transmembrane region" description="Helical" evidence="7">
    <location>
        <begin position="390"/>
        <end position="410"/>
    </location>
</feature>
<keyword evidence="4 7" id="KW-0812">Transmembrane</keyword>
<reference evidence="9 10" key="1">
    <citation type="submission" date="2021-12" db="EMBL/GenBank/DDBJ databases">
        <title>Discovery of the Pendulisporaceae a myxobacterial family with distinct sporulation behavior and unique specialized metabolism.</title>
        <authorList>
            <person name="Garcia R."/>
            <person name="Popoff A."/>
            <person name="Bader C.D."/>
            <person name="Loehr J."/>
            <person name="Walesch S."/>
            <person name="Walt C."/>
            <person name="Boldt J."/>
            <person name="Bunk B."/>
            <person name="Haeckl F.J.F.P.J."/>
            <person name="Gunesch A.P."/>
            <person name="Birkelbach J."/>
            <person name="Nuebel U."/>
            <person name="Pietschmann T."/>
            <person name="Bach T."/>
            <person name="Mueller R."/>
        </authorList>
    </citation>
    <scope>NUCLEOTIDE SEQUENCE [LARGE SCALE GENOMIC DNA]</scope>
    <source>
        <strain evidence="9 10">MSr12523</strain>
    </source>
</reference>
<evidence type="ECO:0000256" key="4">
    <source>
        <dbReference type="ARBA" id="ARBA00022692"/>
    </source>
</evidence>
<feature type="region of interest" description="Disordered" evidence="8">
    <location>
        <begin position="436"/>
        <end position="515"/>
    </location>
</feature>
<accession>A0ABZ2K969</accession>
<dbReference type="Pfam" id="PF01790">
    <property type="entry name" value="LGT"/>
    <property type="match status" value="1"/>
</dbReference>
<feature type="binding site" evidence="7">
    <location>
        <position position="196"/>
    </location>
    <ligand>
        <name>a 1,2-diacyl-sn-glycero-3-phospho-(1'-sn-glycerol)</name>
        <dbReference type="ChEBI" id="CHEBI:64716"/>
    </ligand>
</feature>
<dbReference type="GO" id="GO:0016740">
    <property type="term" value="F:transferase activity"/>
    <property type="evidence" value="ECO:0007669"/>
    <property type="project" value="UniProtKB-KW"/>
</dbReference>
<comment type="function">
    <text evidence="7">Catalyzes the transfer of the diacylglyceryl group from phosphatidylglycerol to the sulfhydryl group of the N-terminal cysteine of a prolipoprotein, the first step in the formation of mature lipoproteins.</text>
</comment>
<evidence type="ECO:0000256" key="3">
    <source>
        <dbReference type="ARBA" id="ARBA00022679"/>
    </source>
</evidence>
<keyword evidence="6 7" id="KW-0472">Membrane</keyword>
<sequence>MHPILFRIPLPHMPLKLWWGLVAVVVFAAIYAFLAYRRKERDGLLLGALFAVVAGASAYFFRGVQFESPNLPIYSYGVMLGLSLVVGWYLTLTLAERDGLPKETMANCYVFTAIAALIGARLLYVVTNLEEFENDTTHTFEFAKIFALRSGGLVAYGGFIGGYLGSWAYLARHKIRLMPWADVAVPSLASGLFITRIGCYLFGCDFGTRLSDTAPGWLKKMGTFPHWAAGTLSADGGGSPAYSRHLKLFQGTDLGSIVTKTNASLPVHPTQIYESLIGLGLLGLLLWQRKTQRFRGQIFFTFVFAYGTIRFLLEMIRDDDERGNYGPVMGEHILIPASLFILALGFVFGLALGIKNTTARLVARVAAFVPAIVAYIKLRPASFGGQVNMQLSTSQLIGLITGILVCYFYARYWENARRNPKMAMAIGTFEEVAPPKRKKARAPVVEDDEDEEDEESGRESVTEGDEETGPTIAASPTGKKKKPKKAASEDAQKGPEEEGKLAPQGEGAGEPAPET</sequence>
<comment type="pathway">
    <text evidence="7">Protein modification; lipoprotein biosynthesis (diacylglyceryl transfer).</text>
</comment>
<comment type="subcellular location">
    <subcellularLocation>
        <location evidence="7">Cell membrane</location>
        <topology evidence="7">Multi-pass membrane protein</topology>
    </subcellularLocation>
</comment>
<dbReference type="RefSeq" id="WP_394845846.1">
    <property type="nucleotide sequence ID" value="NZ_CP089982.1"/>
</dbReference>
<gene>
    <name evidence="7" type="primary">lgt</name>
    <name evidence="9" type="ORF">LZC95_00085</name>
</gene>
<dbReference type="EMBL" id="CP089982">
    <property type="protein sequence ID" value="WXA95237.1"/>
    <property type="molecule type" value="Genomic_DNA"/>
</dbReference>
<feature type="transmembrane region" description="Helical" evidence="7">
    <location>
        <begin position="294"/>
        <end position="313"/>
    </location>
</feature>
<feature type="transmembrane region" description="Helical" evidence="7">
    <location>
        <begin position="106"/>
        <end position="126"/>
    </location>
</feature>
<dbReference type="PANTHER" id="PTHR30589">
    <property type="entry name" value="PROLIPOPROTEIN DIACYLGLYCERYL TRANSFERASE"/>
    <property type="match status" value="1"/>
</dbReference>
<organism evidence="9 10">
    <name type="scientific">Pendulispora brunnea</name>
    <dbReference type="NCBI Taxonomy" id="2905690"/>
    <lineage>
        <taxon>Bacteria</taxon>
        <taxon>Pseudomonadati</taxon>
        <taxon>Myxococcota</taxon>
        <taxon>Myxococcia</taxon>
        <taxon>Myxococcales</taxon>
        <taxon>Sorangiineae</taxon>
        <taxon>Pendulisporaceae</taxon>
        <taxon>Pendulispora</taxon>
    </lineage>
</organism>
<comment type="catalytic activity">
    <reaction evidence="7">
        <text>L-cysteinyl-[prolipoprotein] + a 1,2-diacyl-sn-glycero-3-phospho-(1'-sn-glycerol) = an S-1,2-diacyl-sn-glyceryl-L-cysteinyl-[prolipoprotein] + sn-glycerol 1-phosphate + H(+)</text>
        <dbReference type="Rhea" id="RHEA:56712"/>
        <dbReference type="Rhea" id="RHEA-COMP:14679"/>
        <dbReference type="Rhea" id="RHEA-COMP:14680"/>
        <dbReference type="ChEBI" id="CHEBI:15378"/>
        <dbReference type="ChEBI" id="CHEBI:29950"/>
        <dbReference type="ChEBI" id="CHEBI:57685"/>
        <dbReference type="ChEBI" id="CHEBI:64716"/>
        <dbReference type="ChEBI" id="CHEBI:140658"/>
        <dbReference type="EC" id="2.5.1.145"/>
    </reaction>
</comment>
<evidence type="ECO:0000256" key="1">
    <source>
        <dbReference type="ARBA" id="ARBA00007150"/>
    </source>
</evidence>
<dbReference type="PANTHER" id="PTHR30589:SF0">
    <property type="entry name" value="PHOSPHATIDYLGLYCEROL--PROLIPOPROTEIN DIACYLGLYCERYL TRANSFERASE"/>
    <property type="match status" value="1"/>
</dbReference>
<keyword evidence="10" id="KW-1185">Reference proteome</keyword>
<evidence type="ECO:0000256" key="5">
    <source>
        <dbReference type="ARBA" id="ARBA00022989"/>
    </source>
</evidence>